<keyword evidence="2 5" id="KW-0812">Transmembrane</keyword>
<evidence type="ECO:0000256" key="2">
    <source>
        <dbReference type="ARBA" id="ARBA00022692"/>
    </source>
</evidence>
<gene>
    <name evidence="7" type="ORF">A3B50_03150</name>
</gene>
<organism evidence="7 8">
    <name type="scientific">Candidatus Roizmanbacteria bacterium RIFCSPLOWO2_01_FULL_40_42</name>
    <dbReference type="NCBI Taxonomy" id="1802066"/>
    <lineage>
        <taxon>Bacteria</taxon>
        <taxon>Candidatus Roizmaniibacteriota</taxon>
    </lineage>
</organism>
<feature type="transmembrane region" description="Helical" evidence="5">
    <location>
        <begin position="7"/>
        <end position="29"/>
    </location>
</feature>
<dbReference type="SUPFAM" id="SSF103473">
    <property type="entry name" value="MFS general substrate transporter"/>
    <property type="match status" value="1"/>
</dbReference>
<feature type="transmembrane region" description="Helical" evidence="5">
    <location>
        <begin position="215"/>
        <end position="235"/>
    </location>
</feature>
<dbReference type="Pfam" id="PF07690">
    <property type="entry name" value="MFS_1"/>
    <property type="match status" value="1"/>
</dbReference>
<evidence type="ECO:0000313" key="8">
    <source>
        <dbReference type="Proteomes" id="UP000178558"/>
    </source>
</evidence>
<feature type="transmembrane region" description="Helical" evidence="5">
    <location>
        <begin position="303"/>
        <end position="325"/>
    </location>
</feature>
<dbReference type="InterPro" id="IPR053160">
    <property type="entry name" value="MFS_DHA3_Transporter"/>
</dbReference>
<comment type="caution">
    <text evidence="7">The sequence shown here is derived from an EMBL/GenBank/DDBJ whole genome shotgun (WGS) entry which is preliminary data.</text>
</comment>
<dbReference type="PROSITE" id="PS00216">
    <property type="entry name" value="SUGAR_TRANSPORT_1"/>
    <property type="match status" value="1"/>
</dbReference>
<dbReference type="GO" id="GO:0022857">
    <property type="term" value="F:transmembrane transporter activity"/>
    <property type="evidence" value="ECO:0007669"/>
    <property type="project" value="InterPro"/>
</dbReference>
<proteinExistence type="predicted"/>
<feature type="domain" description="Major facilitator superfamily (MFS) profile" evidence="6">
    <location>
        <begin position="1"/>
        <end position="386"/>
    </location>
</feature>
<dbReference type="EMBL" id="MGAQ01000025">
    <property type="protein sequence ID" value="OGK49801.1"/>
    <property type="molecule type" value="Genomic_DNA"/>
</dbReference>
<feature type="transmembrane region" description="Helical" evidence="5">
    <location>
        <begin position="70"/>
        <end position="88"/>
    </location>
</feature>
<dbReference type="PANTHER" id="PTHR23530">
    <property type="entry name" value="TRANSPORT PROTEIN-RELATED"/>
    <property type="match status" value="1"/>
</dbReference>
<dbReference type="PROSITE" id="PS50850">
    <property type="entry name" value="MFS"/>
    <property type="match status" value="1"/>
</dbReference>
<evidence type="ECO:0000256" key="3">
    <source>
        <dbReference type="ARBA" id="ARBA00022989"/>
    </source>
</evidence>
<feature type="transmembrane region" description="Helical" evidence="5">
    <location>
        <begin position="279"/>
        <end position="297"/>
    </location>
</feature>
<dbReference type="PANTHER" id="PTHR23530:SF1">
    <property type="entry name" value="PERMEASE, MAJOR FACILITATOR SUPERFAMILY-RELATED"/>
    <property type="match status" value="1"/>
</dbReference>
<feature type="transmembrane region" description="Helical" evidence="5">
    <location>
        <begin position="247"/>
        <end position="267"/>
    </location>
</feature>
<feature type="transmembrane region" description="Helical" evidence="5">
    <location>
        <begin position="41"/>
        <end position="63"/>
    </location>
</feature>
<evidence type="ECO:0000256" key="5">
    <source>
        <dbReference type="SAM" id="Phobius"/>
    </source>
</evidence>
<reference evidence="7 8" key="1">
    <citation type="journal article" date="2016" name="Nat. Commun.">
        <title>Thousands of microbial genomes shed light on interconnected biogeochemical processes in an aquifer system.</title>
        <authorList>
            <person name="Anantharaman K."/>
            <person name="Brown C.T."/>
            <person name="Hug L.A."/>
            <person name="Sharon I."/>
            <person name="Castelle C.J."/>
            <person name="Probst A.J."/>
            <person name="Thomas B.C."/>
            <person name="Singh A."/>
            <person name="Wilkins M.J."/>
            <person name="Karaoz U."/>
            <person name="Brodie E.L."/>
            <person name="Williams K.H."/>
            <person name="Hubbard S.S."/>
            <person name="Banfield J.F."/>
        </authorList>
    </citation>
    <scope>NUCLEOTIDE SEQUENCE [LARGE SCALE GENOMIC DNA]</scope>
</reference>
<evidence type="ECO:0000313" key="7">
    <source>
        <dbReference type="EMBL" id="OGK49801.1"/>
    </source>
</evidence>
<dbReference type="Proteomes" id="UP000178558">
    <property type="component" value="Unassembled WGS sequence"/>
</dbReference>
<sequence>MKNTIWRYYAFTFLISLHFFAAVLVPFYLQYGGLSKTQMFLIQSWFLIWIFILEIPTGVIADYLGRKTSLVLGAFIVTLAVIIYGAGIPGFGTFLLAEFLFAVSIALTSGADDAFLYDSLKETGREKESKKIFGRSHAFQLFGFLVAAPIGGVIASTYGLNYPIMFSAVPFFLATLIALTLKEPKYHRGPSESRRYWDIAKKGLKFFLQHKTLRLIALDAIIVSASAYYVIWLYQPLLLSLNVPVAYFGWFHALFLAVEILVSISFARLEKLFKSSKNYLSFCALITSASFLLVALFQNVPTIMFFLIFAGGFGLSRIELMIVYMNKLIRSSERATILSSVSMFRRFTIALLNPIVGILSDKSLTLALLFVGILPLLVFFFSPVEKSMLED</sequence>
<dbReference type="InterPro" id="IPR005829">
    <property type="entry name" value="Sugar_transporter_CS"/>
</dbReference>
<protein>
    <recommendedName>
        <fullName evidence="6">Major facilitator superfamily (MFS) profile domain-containing protein</fullName>
    </recommendedName>
</protein>
<feature type="transmembrane region" description="Helical" evidence="5">
    <location>
        <begin position="138"/>
        <end position="158"/>
    </location>
</feature>
<keyword evidence="3 5" id="KW-1133">Transmembrane helix</keyword>
<feature type="transmembrane region" description="Helical" evidence="5">
    <location>
        <begin position="337"/>
        <end position="358"/>
    </location>
</feature>
<dbReference type="AlphaFoldDB" id="A0A1F7J2H0"/>
<dbReference type="InterPro" id="IPR020846">
    <property type="entry name" value="MFS_dom"/>
</dbReference>
<feature type="transmembrane region" description="Helical" evidence="5">
    <location>
        <begin position="164"/>
        <end position="181"/>
    </location>
</feature>
<name>A0A1F7J2H0_9BACT</name>
<dbReference type="GO" id="GO:0016020">
    <property type="term" value="C:membrane"/>
    <property type="evidence" value="ECO:0007669"/>
    <property type="project" value="UniProtKB-SubCell"/>
</dbReference>
<dbReference type="Gene3D" id="1.20.1250.20">
    <property type="entry name" value="MFS general substrate transporter like domains"/>
    <property type="match status" value="1"/>
</dbReference>
<evidence type="ECO:0000256" key="4">
    <source>
        <dbReference type="ARBA" id="ARBA00023136"/>
    </source>
</evidence>
<comment type="subcellular location">
    <subcellularLocation>
        <location evidence="1">Membrane</location>
        <topology evidence="1">Multi-pass membrane protein</topology>
    </subcellularLocation>
</comment>
<accession>A0A1F7J2H0</accession>
<feature type="transmembrane region" description="Helical" evidence="5">
    <location>
        <begin position="94"/>
        <end position="117"/>
    </location>
</feature>
<dbReference type="InterPro" id="IPR036259">
    <property type="entry name" value="MFS_trans_sf"/>
</dbReference>
<feature type="transmembrane region" description="Helical" evidence="5">
    <location>
        <begin position="364"/>
        <end position="384"/>
    </location>
</feature>
<keyword evidence="4 5" id="KW-0472">Membrane</keyword>
<dbReference type="InterPro" id="IPR011701">
    <property type="entry name" value="MFS"/>
</dbReference>
<evidence type="ECO:0000256" key="1">
    <source>
        <dbReference type="ARBA" id="ARBA00004141"/>
    </source>
</evidence>
<evidence type="ECO:0000259" key="6">
    <source>
        <dbReference type="PROSITE" id="PS50850"/>
    </source>
</evidence>